<feature type="transmembrane region" description="Helical" evidence="1">
    <location>
        <begin position="234"/>
        <end position="255"/>
    </location>
</feature>
<gene>
    <name evidence="2" type="ORF">FEM41_17850</name>
</gene>
<keyword evidence="1" id="KW-1133">Transmembrane helix</keyword>
<organism evidence="2 3">
    <name type="scientific">Jejubacter calystegiae</name>
    <dbReference type="NCBI Taxonomy" id="2579935"/>
    <lineage>
        <taxon>Bacteria</taxon>
        <taxon>Pseudomonadati</taxon>
        <taxon>Pseudomonadota</taxon>
        <taxon>Gammaproteobacteria</taxon>
        <taxon>Enterobacterales</taxon>
        <taxon>Enterobacteriaceae</taxon>
        <taxon>Jejubacter</taxon>
    </lineage>
</organism>
<sequence>MLIRLKEIKTTRRVFLHHSLLFALSFSLFIPFGSPYASMGVFFSVGICTLFIIGYDILFLDKRYKSKNTKGIKKYRKSSKYAISVFLMYAVSILTLCIVVCTFVGSYIASAMDYAFIFLLIHFLFFYVAMQMYILNTSDFLEKEKKMIVWCGRAIWLLCSFLILNVSISQVMGYMDITFSQASTKMTIYSYFIILVMALAMAVMILVNITLLIHEGKTISVRNSRFKNVFYVRYDSLPILMPALFSFVILLFCYYKNELLINNFIFTQTIEMDSVERFYCGGEYRLLNNYKGARFMLVSEGKYRAFLPYEGGWYSYRLDCKVKPPYYEMKYILSRANENHIKIKTYELKKDMEIILKS</sequence>
<feature type="transmembrane region" description="Helical" evidence="1">
    <location>
        <begin position="188"/>
        <end position="213"/>
    </location>
</feature>
<dbReference type="KEGG" id="izh:FEM41_17850"/>
<feature type="transmembrane region" description="Helical" evidence="1">
    <location>
        <begin position="14"/>
        <end position="33"/>
    </location>
</feature>
<evidence type="ECO:0000313" key="2">
    <source>
        <dbReference type="EMBL" id="QCT21377.1"/>
    </source>
</evidence>
<keyword evidence="3" id="KW-1185">Reference proteome</keyword>
<keyword evidence="1" id="KW-0812">Transmembrane</keyword>
<feature type="transmembrane region" description="Helical" evidence="1">
    <location>
        <begin position="114"/>
        <end position="135"/>
    </location>
</feature>
<dbReference type="RefSeq" id="WP_138097533.1">
    <property type="nucleotide sequence ID" value="NZ_CP040428.1"/>
</dbReference>
<dbReference type="EMBL" id="CP040428">
    <property type="protein sequence ID" value="QCT21377.1"/>
    <property type="molecule type" value="Genomic_DNA"/>
</dbReference>
<evidence type="ECO:0000256" key="1">
    <source>
        <dbReference type="SAM" id="Phobius"/>
    </source>
</evidence>
<feature type="transmembrane region" description="Helical" evidence="1">
    <location>
        <begin position="39"/>
        <end position="60"/>
    </location>
</feature>
<evidence type="ECO:0000313" key="3">
    <source>
        <dbReference type="Proteomes" id="UP000302163"/>
    </source>
</evidence>
<dbReference type="OrthoDB" id="6631584at2"/>
<name>A0A4V1G7Z6_9ENTR</name>
<keyword evidence="1" id="KW-0472">Membrane</keyword>
<protein>
    <submittedName>
        <fullName evidence="2">Uncharacterized protein</fullName>
    </submittedName>
</protein>
<feature type="transmembrane region" description="Helical" evidence="1">
    <location>
        <begin position="81"/>
        <end position="108"/>
    </location>
</feature>
<feature type="transmembrane region" description="Helical" evidence="1">
    <location>
        <begin position="147"/>
        <end position="168"/>
    </location>
</feature>
<reference evidence="2 3" key="1">
    <citation type="submission" date="2019-05" db="EMBL/GenBank/DDBJ databases">
        <title>Complete genome sequence of Izhakiella calystegiae KSNA2, an endophyte isolated from beach morning glory (Calystegia soldanella).</title>
        <authorList>
            <person name="Jiang L."/>
            <person name="Jeong J.C."/>
            <person name="Kim C.Y."/>
            <person name="Kim D.H."/>
            <person name="Kim S.W."/>
            <person name="Lee j."/>
        </authorList>
    </citation>
    <scope>NUCLEOTIDE SEQUENCE [LARGE SCALE GENOMIC DNA]</scope>
    <source>
        <strain evidence="2 3">KSNA2</strain>
    </source>
</reference>
<accession>A0A4V1G7Z6</accession>
<dbReference type="AlphaFoldDB" id="A0A4V1G7Z6"/>
<dbReference type="Proteomes" id="UP000302163">
    <property type="component" value="Chromosome"/>
</dbReference>
<proteinExistence type="predicted"/>